<dbReference type="Proteomes" id="UP000265724">
    <property type="component" value="Unassembled WGS sequence"/>
</dbReference>
<keyword evidence="3" id="KW-0479">Metal-binding</keyword>
<evidence type="ECO:0000256" key="3">
    <source>
        <dbReference type="ARBA" id="ARBA00022723"/>
    </source>
</evidence>
<name>A0A398DCA9_9BACT</name>
<keyword evidence="4" id="KW-0862">Zinc</keyword>
<dbReference type="CDD" id="cd07363">
    <property type="entry name" value="45_DOPA_Dioxygenase"/>
    <property type="match status" value="1"/>
</dbReference>
<dbReference type="Proteomes" id="UP000266042">
    <property type="component" value="Unassembled WGS sequence"/>
</dbReference>
<evidence type="ECO:0000256" key="5">
    <source>
        <dbReference type="ARBA" id="ARBA00023002"/>
    </source>
</evidence>
<dbReference type="EMBL" id="QXIX01000044">
    <property type="protein sequence ID" value="RIE13236.1"/>
    <property type="molecule type" value="Genomic_DNA"/>
</dbReference>
<protein>
    <submittedName>
        <fullName evidence="7">4,5-DOPA dioxygenase extradiol</fullName>
    </submittedName>
</protein>
<comment type="caution">
    <text evidence="7">The sequence shown here is derived from an EMBL/GenBank/DDBJ whole genome shotgun (WGS) entry which is preliminary data.</text>
</comment>
<dbReference type="EMBL" id="QXIW01000027">
    <property type="protein sequence ID" value="RIE13072.1"/>
    <property type="molecule type" value="Genomic_DNA"/>
</dbReference>
<dbReference type="GO" id="GO:0016702">
    <property type="term" value="F:oxidoreductase activity, acting on single donors with incorporation of molecular oxygen, incorporation of two atoms of oxygen"/>
    <property type="evidence" value="ECO:0007669"/>
    <property type="project" value="UniProtKB-ARBA"/>
</dbReference>
<evidence type="ECO:0000256" key="1">
    <source>
        <dbReference type="ARBA" id="ARBA00001947"/>
    </source>
</evidence>
<dbReference type="InterPro" id="IPR014436">
    <property type="entry name" value="Extradiol_dOase_DODA"/>
</dbReference>
<evidence type="ECO:0000313" key="10">
    <source>
        <dbReference type="Proteomes" id="UP000266042"/>
    </source>
</evidence>
<evidence type="ECO:0000256" key="2">
    <source>
        <dbReference type="ARBA" id="ARBA00007581"/>
    </source>
</evidence>
<comment type="similarity">
    <text evidence="2">Belongs to the DODA-type extradiol aromatic ring-opening dioxygenase family.</text>
</comment>
<sequence length="259" mass="28802">MNKKRMPALFLAHGSPMNIIEWNTFTEALLALSGSLPHPTGIIVISAHWQTRGTQVTCTRQPRTMHDFSGFPDELYHIGYPCPGSPEMAERVRAALGPGVVSCDMERGLDHGAWSVQHHMYPLAFIPVIQISLDVSLTSEERMELGKRLSPLRDEGVLILGSGNVVHNLGLVDLDNEQAPAYTWAQSFDSWVAGCVESNHLEELTRYRLAPFSELAVPTDEHYIPLLYVAGLRRSDDMLTTVFEGFQNASLSMRCIRVG</sequence>
<proteinExistence type="inferred from homology"/>
<evidence type="ECO:0000313" key="9">
    <source>
        <dbReference type="Proteomes" id="UP000265724"/>
    </source>
</evidence>
<dbReference type="GO" id="GO:0008198">
    <property type="term" value="F:ferrous iron binding"/>
    <property type="evidence" value="ECO:0007669"/>
    <property type="project" value="InterPro"/>
</dbReference>
<organism evidence="7 10">
    <name type="scientific">Candidatus Cryosericum hinesii</name>
    <dbReference type="NCBI Taxonomy" id="2290915"/>
    <lineage>
        <taxon>Bacteria</taxon>
        <taxon>Pseudomonadati</taxon>
        <taxon>Caldisericota/Cryosericota group</taxon>
        <taxon>Candidatus Cryosericota</taxon>
        <taxon>Candidatus Cryosericia</taxon>
        <taxon>Candidatus Cryosericales</taxon>
        <taxon>Candidatus Cryosericaceae</taxon>
        <taxon>Candidatus Cryosericum</taxon>
    </lineage>
</organism>
<evidence type="ECO:0000259" key="6">
    <source>
        <dbReference type="Pfam" id="PF02900"/>
    </source>
</evidence>
<evidence type="ECO:0000256" key="4">
    <source>
        <dbReference type="ARBA" id="ARBA00022833"/>
    </source>
</evidence>
<dbReference type="AlphaFoldDB" id="A0A398DCA9"/>
<dbReference type="SUPFAM" id="SSF53213">
    <property type="entry name" value="LigB-like"/>
    <property type="match status" value="1"/>
</dbReference>
<dbReference type="PIRSF" id="PIRSF006157">
    <property type="entry name" value="Doxgns_DODA"/>
    <property type="match status" value="1"/>
</dbReference>
<evidence type="ECO:0000313" key="7">
    <source>
        <dbReference type="EMBL" id="RIE13072.1"/>
    </source>
</evidence>
<dbReference type="NCBIfam" id="NF007914">
    <property type="entry name" value="PRK10628.1"/>
    <property type="match status" value="1"/>
</dbReference>
<dbReference type="GO" id="GO:0008270">
    <property type="term" value="F:zinc ion binding"/>
    <property type="evidence" value="ECO:0007669"/>
    <property type="project" value="InterPro"/>
</dbReference>
<keyword evidence="5" id="KW-0560">Oxidoreductase</keyword>
<evidence type="ECO:0000313" key="8">
    <source>
        <dbReference type="EMBL" id="RIE13236.1"/>
    </source>
</evidence>
<keyword evidence="7" id="KW-0223">Dioxygenase</keyword>
<feature type="domain" description="Extradiol ring-cleavage dioxygenase class III enzyme subunit B" evidence="6">
    <location>
        <begin position="38"/>
        <end position="235"/>
    </location>
</feature>
<dbReference type="Gene3D" id="3.40.830.10">
    <property type="entry name" value="LigB-like"/>
    <property type="match status" value="1"/>
</dbReference>
<reference evidence="9 10" key="1">
    <citation type="submission" date="2018-09" db="EMBL/GenBank/DDBJ databases">
        <title>Discovery and Ecogenomic Context for Candidatus Cryosericales, a Global Caldiserica Order Active in Thawing Permafrost.</title>
        <authorList>
            <person name="Martinez M.A."/>
            <person name="Woodcroft B.J."/>
            <person name="Ignacio Espinoza J.C."/>
            <person name="Zayed A."/>
            <person name="Singleton C.M."/>
            <person name="Boyd J."/>
            <person name="Li Y.-F."/>
            <person name="Purvine S."/>
            <person name="Maughan H."/>
            <person name="Hodgkins S.B."/>
            <person name="Anderson D."/>
            <person name="Sederholm M."/>
            <person name="Temperton B."/>
            <person name="Saleska S.R."/>
            <person name="Tyson G.W."/>
            <person name="Rich V.I."/>
        </authorList>
    </citation>
    <scope>NUCLEOTIDE SEQUENCE [LARGE SCALE GENOMIC DNA]</scope>
    <source>
        <strain evidence="8 9">SMC2</strain>
        <strain evidence="7 10">SMC3</strain>
    </source>
</reference>
<dbReference type="PANTHER" id="PTHR30096">
    <property type="entry name" value="4,5-DOPA DIOXYGENASE EXTRADIOL-LIKE PROTEIN"/>
    <property type="match status" value="1"/>
</dbReference>
<accession>A0A398DCA9</accession>
<dbReference type="Pfam" id="PF02900">
    <property type="entry name" value="LigB"/>
    <property type="match status" value="1"/>
</dbReference>
<dbReference type="PANTHER" id="PTHR30096:SF0">
    <property type="entry name" value="4,5-DOPA DIOXYGENASE EXTRADIOL-LIKE PROTEIN"/>
    <property type="match status" value="1"/>
</dbReference>
<keyword evidence="9" id="KW-1185">Reference proteome</keyword>
<comment type="cofactor">
    <cofactor evidence="1">
        <name>Zn(2+)</name>
        <dbReference type="ChEBI" id="CHEBI:29105"/>
    </cofactor>
</comment>
<dbReference type="InterPro" id="IPR004183">
    <property type="entry name" value="Xdiol_dOase_suB"/>
</dbReference>
<gene>
    <name evidence="8" type="ORF">SMC2_05635</name>
    <name evidence="7" type="ORF">SMC3_05250</name>
</gene>